<evidence type="ECO:0000259" key="3">
    <source>
        <dbReference type="Pfam" id="PF00294"/>
    </source>
</evidence>
<accession>A0A8J3DCD2</accession>
<dbReference type="RefSeq" id="WP_189515108.1">
    <property type="nucleotide sequence ID" value="NZ_BMXG01000013.1"/>
</dbReference>
<organism evidence="4 5">
    <name type="scientific">Cerasicoccus arenae</name>
    <dbReference type="NCBI Taxonomy" id="424488"/>
    <lineage>
        <taxon>Bacteria</taxon>
        <taxon>Pseudomonadati</taxon>
        <taxon>Verrucomicrobiota</taxon>
        <taxon>Opitutia</taxon>
        <taxon>Puniceicoccales</taxon>
        <taxon>Cerasicoccaceae</taxon>
        <taxon>Cerasicoccus</taxon>
    </lineage>
</organism>
<dbReference type="SUPFAM" id="SSF53613">
    <property type="entry name" value="Ribokinase-like"/>
    <property type="match status" value="1"/>
</dbReference>
<protein>
    <submittedName>
        <fullName evidence="4">ADP-heptose synthase</fullName>
    </submittedName>
</protein>
<proteinExistence type="predicted"/>
<dbReference type="Gene3D" id="3.40.1190.20">
    <property type="match status" value="1"/>
</dbReference>
<evidence type="ECO:0000313" key="5">
    <source>
        <dbReference type="Proteomes" id="UP000642829"/>
    </source>
</evidence>
<dbReference type="InterPro" id="IPR011913">
    <property type="entry name" value="RfaE_dom_I"/>
</dbReference>
<dbReference type="InterPro" id="IPR029056">
    <property type="entry name" value="Ribokinase-like"/>
</dbReference>
<dbReference type="GO" id="GO:0016773">
    <property type="term" value="F:phosphotransferase activity, alcohol group as acceptor"/>
    <property type="evidence" value="ECO:0007669"/>
    <property type="project" value="InterPro"/>
</dbReference>
<keyword evidence="5" id="KW-1185">Reference proteome</keyword>
<dbReference type="InterPro" id="IPR011611">
    <property type="entry name" value="PfkB_dom"/>
</dbReference>
<keyword evidence="2" id="KW-0418">Kinase</keyword>
<dbReference type="AlphaFoldDB" id="A0A8J3DCD2"/>
<keyword evidence="1" id="KW-0808">Transferase</keyword>
<dbReference type="PANTHER" id="PTHR46969">
    <property type="entry name" value="BIFUNCTIONAL PROTEIN HLDE"/>
    <property type="match status" value="1"/>
</dbReference>
<dbReference type="GO" id="GO:0005829">
    <property type="term" value="C:cytosol"/>
    <property type="evidence" value="ECO:0007669"/>
    <property type="project" value="TreeGrafter"/>
</dbReference>
<feature type="domain" description="Carbohydrate kinase PfkB" evidence="3">
    <location>
        <begin position="13"/>
        <end position="312"/>
    </location>
</feature>
<dbReference type="Proteomes" id="UP000642829">
    <property type="component" value="Unassembled WGS sequence"/>
</dbReference>
<dbReference type="Pfam" id="PF00294">
    <property type="entry name" value="PfkB"/>
    <property type="match status" value="1"/>
</dbReference>
<gene>
    <name evidence="4" type="ORF">GCM10007047_22200</name>
</gene>
<evidence type="ECO:0000313" key="4">
    <source>
        <dbReference type="EMBL" id="GHC04885.1"/>
    </source>
</evidence>
<reference evidence="4" key="2">
    <citation type="submission" date="2020-09" db="EMBL/GenBank/DDBJ databases">
        <authorList>
            <person name="Sun Q."/>
            <person name="Kim S."/>
        </authorList>
    </citation>
    <scope>NUCLEOTIDE SEQUENCE</scope>
    <source>
        <strain evidence="4">KCTC 12870</strain>
    </source>
</reference>
<dbReference type="GO" id="GO:0033785">
    <property type="term" value="F:heptose 7-phosphate kinase activity"/>
    <property type="evidence" value="ECO:0007669"/>
    <property type="project" value="TreeGrafter"/>
</dbReference>
<evidence type="ECO:0000256" key="1">
    <source>
        <dbReference type="ARBA" id="ARBA00022679"/>
    </source>
</evidence>
<dbReference type="GO" id="GO:0033786">
    <property type="term" value="F:heptose-1-phosphate adenylyltransferase activity"/>
    <property type="evidence" value="ECO:0007669"/>
    <property type="project" value="TreeGrafter"/>
</dbReference>
<evidence type="ECO:0000256" key="2">
    <source>
        <dbReference type="ARBA" id="ARBA00022777"/>
    </source>
</evidence>
<dbReference type="CDD" id="cd01172">
    <property type="entry name" value="RfaE_like"/>
    <property type="match status" value="1"/>
</dbReference>
<reference evidence="4" key="1">
    <citation type="journal article" date="2014" name="Int. J. Syst. Evol. Microbiol.">
        <title>Complete genome sequence of Corynebacterium casei LMG S-19264T (=DSM 44701T), isolated from a smear-ripened cheese.</title>
        <authorList>
            <consortium name="US DOE Joint Genome Institute (JGI-PGF)"/>
            <person name="Walter F."/>
            <person name="Albersmeier A."/>
            <person name="Kalinowski J."/>
            <person name="Ruckert C."/>
        </authorList>
    </citation>
    <scope>NUCLEOTIDE SEQUENCE</scope>
    <source>
        <strain evidence="4">KCTC 12870</strain>
    </source>
</reference>
<dbReference type="EMBL" id="BMXG01000013">
    <property type="protein sequence ID" value="GHC04885.1"/>
    <property type="molecule type" value="Genomic_DNA"/>
</dbReference>
<sequence length="336" mass="35480">MDLDAIIKKLPEAKLLVVGDVMLDHYIWGDATRISPEAPVPVVHVFNDTWQAGGAANVALNLTSLQVSTTIMGVCADDDAGTKLKEIFTDRKVGYSGLQTAANAPTILKTRVVVQKQQICRIDREAAPVAYALQTGDALRSVCDGVNAVIVSDYAKGVVTGDLLTELTAICADQKCLLAVDPKPRRRLDYKGADLMTPNRSEALELAEISIGLHDEFPAKAVCQAIWERYQPHRLVVTLGGDGMLLAEEGKILGRLPTRAQEVFDVSGAGDTVIAVLTAALAVGASLLDAAHLANAAAGVVVGKFGAATVSPDQLGNACRDSHLPLIDSSPALKQI</sequence>
<name>A0A8J3DCD2_9BACT</name>
<comment type="caution">
    <text evidence="4">The sequence shown here is derived from an EMBL/GenBank/DDBJ whole genome shotgun (WGS) entry which is preliminary data.</text>
</comment>
<dbReference type="PANTHER" id="PTHR46969:SF1">
    <property type="entry name" value="BIFUNCTIONAL PROTEIN HLDE"/>
    <property type="match status" value="1"/>
</dbReference>